<dbReference type="EMBL" id="BPLQ01008929">
    <property type="protein sequence ID" value="GIY40425.1"/>
    <property type="molecule type" value="Genomic_DNA"/>
</dbReference>
<sequence length="96" mass="10898">MNESFGYRYNPNYTPEPRFISGYGGYLPGKLSRYGSTYACVSHEVLRRRPSVANRLAPLVPEGIERDDRGKKVTLECHCQTGKGFILHFTVLCINK</sequence>
<dbReference type="AlphaFoldDB" id="A0AAV4T291"/>
<protein>
    <submittedName>
        <fullName evidence="1">Uncharacterized protein</fullName>
    </submittedName>
</protein>
<evidence type="ECO:0000313" key="2">
    <source>
        <dbReference type="Proteomes" id="UP001054837"/>
    </source>
</evidence>
<name>A0AAV4T291_9ARAC</name>
<keyword evidence="2" id="KW-1185">Reference proteome</keyword>
<organism evidence="1 2">
    <name type="scientific">Caerostris darwini</name>
    <dbReference type="NCBI Taxonomy" id="1538125"/>
    <lineage>
        <taxon>Eukaryota</taxon>
        <taxon>Metazoa</taxon>
        <taxon>Ecdysozoa</taxon>
        <taxon>Arthropoda</taxon>
        <taxon>Chelicerata</taxon>
        <taxon>Arachnida</taxon>
        <taxon>Araneae</taxon>
        <taxon>Araneomorphae</taxon>
        <taxon>Entelegynae</taxon>
        <taxon>Araneoidea</taxon>
        <taxon>Araneidae</taxon>
        <taxon>Caerostris</taxon>
    </lineage>
</organism>
<gene>
    <name evidence="1" type="ORF">CDAR_84491</name>
</gene>
<dbReference type="Proteomes" id="UP001054837">
    <property type="component" value="Unassembled WGS sequence"/>
</dbReference>
<comment type="caution">
    <text evidence="1">The sequence shown here is derived from an EMBL/GenBank/DDBJ whole genome shotgun (WGS) entry which is preliminary data.</text>
</comment>
<accession>A0AAV4T291</accession>
<evidence type="ECO:0000313" key="1">
    <source>
        <dbReference type="EMBL" id="GIY40425.1"/>
    </source>
</evidence>
<reference evidence="1 2" key="1">
    <citation type="submission" date="2021-06" db="EMBL/GenBank/DDBJ databases">
        <title>Caerostris darwini draft genome.</title>
        <authorList>
            <person name="Kono N."/>
            <person name="Arakawa K."/>
        </authorList>
    </citation>
    <scope>NUCLEOTIDE SEQUENCE [LARGE SCALE GENOMIC DNA]</scope>
</reference>
<proteinExistence type="predicted"/>